<evidence type="ECO:0000313" key="2">
    <source>
        <dbReference type="Proteomes" id="UP000291084"/>
    </source>
</evidence>
<gene>
    <name evidence="1" type="primary">Vigan.05G041600</name>
    <name evidence="1" type="ORF">VIGAN_05041600</name>
</gene>
<accession>A0A0S3S2M6</accession>
<sequence>MACAPVAALGLGRLSLQAYLLKLNGVSGALLQTCKIQGNEKMSEWITGHLKGKSAGVDTLPLLSNMYASSE</sequence>
<dbReference type="EMBL" id="AP015038">
    <property type="protein sequence ID" value="BAT87075.1"/>
    <property type="molecule type" value="Genomic_DNA"/>
</dbReference>
<organism evidence="1 2">
    <name type="scientific">Vigna angularis var. angularis</name>
    <dbReference type="NCBI Taxonomy" id="157739"/>
    <lineage>
        <taxon>Eukaryota</taxon>
        <taxon>Viridiplantae</taxon>
        <taxon>Streptophyta</taxon>
        <taxon>Embryophyta</taxon>
        <taxon>Tracheophyta</taxon>
        <taxon>Spermatophyta</taxon>
        <taxon>Magnoliopsida</taxon>
        <taxon>eudicotyledons</taxon>
        <taxon>Gunneridae</taxon>
        <taxon>Pentapetalae</taxon>
        <taxon>rosids</taxon>
        <taxon>fabids</taxon>
        <taxon>Fabales</taxon>
        <taxon>Fabaceae</taxon>
        <taxon>Papilionoideae</taxon>
        <taxon>50 kb inversion clade</taxon>
        <taxon>NPAAA clade</taxon>
        <taxon>indigoferoid/millettioid clade</taxon>
        <taxon>Phaseoleae</taxon>
        <taxon>Vigna</taxon>
    </lineage>
</organism>
<reference evidence="1 2" key="1">
    <citation type="journal article" date="2015" name="Sci. Rep.">
        <title>The power of single molecule real-time sequencing technology in the de novo assembly of a eukaryotic genome.</title>
        <authorList>
            <person name="Sakai H."/>
            <person name="Naito K."/>
            <person name="Ogiso-Tanaka E."/>
            <person name="Takahashi Y."/>
            <person name="Iseki K."/>
            <person name="Muto C."/>
            <person name="Satou K."/>
            <person name="Teruya K."/>
            <person name="Shiroma A."/>
            <person name="Shimoji M."/>
            <person name="Hirano T."/>
            <person name="Itoh T."/>
            <person name="Kaga A."/>
            <person name="Tomooka N."/>
        </authorList>
    </citation>
    <scope>NUCLEOTIDE SEQUENCE [LARGE SCALE GENOMIC DNA]</scope>
    <source>
        <strain evidence="2">cv. Shumari</strain>
    </source>
</reference>
<dbReference type="Proteomes" id="UP000291084">
    <property type="component" value="Chromosome 5"/>
</dbReference>
<name>A0A0S3S2M6_PHAAN</name>
<keyword evidence="2" id="KW-1185">Reference proteome</keyword>
<protein>
    <submittedName>
        <fullName evidence="1">Uncharacterized protein</fullName>
    </submittedName>
</protein>
<proteinExistence type="predicted"/>
<dbReference type="AlphaFoldDB" id="A0A0S3S2M6"/>
<evidence type="ECO:0000313" key="1">
    <source>
        <dbReference type="EMBL" id="BAT87075.1"/>
    </source>
</evidence>